<protein>
    <submittedName>
        <fullName evidence="1">Uncharacterized protein</fullName>
    </submittedName>
</protein>
<accession>A0A9W6EF86</accession>
<comment type="caution">
    <text evidence="1">The sequence shown here is derived from an EMBL/GenBank/DDBJ whole genome shotgun (WGS) entry which is preliminary data.</text>
</comment>
<proteinExistence type="predicted"/>
<evidence type="ECO:0000313" key="2">
    <source>
        <dbReference type="Proteomes" id="UP001144191"/>
    </source>
</evidence>
<evidence type="ECO:0000313" key="1">
    <source>
        <dbReference type="EMBL" id="GLA56003.1"/>
    </source>
</evidence>
<dbReference type="EMBL" id="BRPB01000197">
    <property type="protein sequence ID" value="GLA56003.1"/>
    <property type="molecule type" value="Genomic_DNA"/>
</dbReference>
<dbReference type="Proteomes" id="UP001144191">
    <property type="component" value="Unassembled WGS sequence"/>
</dbReference>
<reference evidence="1" key="1">
    <citation type="submission" date="2022-07" db="EMBL/GenBank/DDBJ databases">
        <title>Taxonomy of Aspergillus series Nigri: significant species reduction supported by multi-species coalescent approaches.</title>
        <authorList>
            <person name="Bian C."/>
            <person name="Kusuya Y."/>
            <person name="Sklenar F."/>
            <person name="D'hooge E."/>
            <person name="Yaguchi T."/>
            <person name="Takahashi H."/>
            <person name="Hubka V."/>
        </authorList>
    </citation>
    <scope>NUCLEOTIDE SEQUENCE</scope>
    <source>
        <strain evidence="1">IFM 63604</strain>
    </source>
</reference>
<dbReference type="AlphaFoldDB" id="A0A9W6EF86"/>
<name>A0A9W6EF86_ASPNG</name>
<sequence>MAFRALERRSRIHSASKASIIPKKGLNRLRADIEDIRHAAVHRQLQDHRRLLRQLHSARVFATVWLGDPQCGMEIEQCQMRINRLFSGWKHAPAVSKAIWLRAWFVTRCLKIDVPNSSCSRRQEGSWKRPITIVLGKWTTSFKRAFRHCIRRRGQGMHGMGTTHHLEYSEAGSENARYKFCISCCSYANTNQSRKAEAEEEGERALPEP</sequence>
<organism evidence="1 2">
    <name type="scientific">Aspergillus niger</name>
    <dbReference type="NCBI Taxonomy" id="5061"/>
    <lineage>
        <taxon>Eukaryota</taxon>
        <taxon>Fungi</taxon>
        <taxon>Dikarya</taxon>
        <taxon>Ascomycota</taxon>
        <taxon>Pezizomycotina</taxon>
        <taxon>Eurotiomycetes</taxon>
        <taxon>Eurotiomycetidae</taxon>
        <taxon>Eurotiales</taxon>
        <taxon>Aspergillaceae</taxon>
        <taxon>Aspergillus</taxon>
        <taxon>Aspergillus subgen. Circumdati</taxon>
    </lineage>
</organism>
<gene>
    <name evidence="1" type="ORF">AnigIFM63604_003492</name>
</gene>